<dbReference type="PANTHER" id="PTHR35568">
    <property type="entry name" value="TRANSCRIPTIONAL REGULATOR DAUR"/>
    <property type="match status" value="1"/>
</dbReference>
<dbReference type="PANTHER" id="PTHR35568:SF1">
    <property type="entry name" value="TRANSCRIPTIONAL REGULATOR DAUR"/>
    <property type="match status" value="1"/>
</dbReference>
<organism evidence="3 4">
    <name type="scientific">Mangrovibacter plantisponsor</name>
    <dbReference type="NCBI Taxonomy" id="451513"/>
    <lineage>
        <taxon>Bacteria</taxon>
        <taxon>Pseudomonadati</taxon>
        <taxon>Pseudomonadota</taxon>
        <taxon>Gammaproteobacteria</taxon>
        <taxon>Enterobacterales</taxon>
        <taxon>Enterobacteriaceae</taxon>
        <taxon>Mangrovibacter</taxon>
    </lineage>
</organism>
<name>A0A317PXS2_9ENTR</name>
<sequence length="212" mass="23444">MSDLLIALKGAMDALRTTLATNTEVVLHDLTQPINSVISIVNGHVSGRRPGDALLSGPDDDEGFLGLLSPAERVPFKVFDNYKTTTKSGKELNSASTIYYSDDGIPVAAFCINVDIDVVNRLKRELDILLPSPSTHEQDTLNDIIPAQSFDEIISKFRQTGAENNLQFRKRVVAELQNMGFFKVKGSVNHIAQVLGVSRYTIYNYLEKNDDK</sequence>
<dbReference type="EMBL" id="QGTS01000012">
    <property type="protein sequence ID" value="PWW05881.1"/>
    <property type="molecule type" value="Genomic_DNA"/>
</dbReference>
<dbReference type="InterPro" id="IPR039445">
    <property type="entry name" value="DauR-like_HTH"/>
</dbReference>
<dbReference type="OrthoDB" id="9796595at2"/>
<protein>
    <submittedName>
        <fullName evidence="3">Putative transcriptional regulator YheO</fullName>
    </submittedName>
</protein>
<dbReference type="RefSeq" id="WP_110027315.1">
    <property type="nucleotide sequence ID" value="NZ_QGTS01000012.1"/>
</dbReference>
<dbReference type="Proteomes" id="UP000246744">
    <property type="component" value="Unassembled WGS sequence"/>
</dbReference>
<evidence type="ECO:0000313" key="4">
    <source>
        <dbReference type="Proteomes" id="UP000246744"/>
    </source>
</evidence>
<gene>
    <name evidence="3" type="ORF">DES37_112145</name>
</gene>
<proteinExistence type="predicted"/>
<dbReference type="InterPro" id="IPR013559">
    <property type="entry name" value="YheO"/>
</dbReference>
<dbReference type="Pfam" id="PF13309">
    <property type="entry name" value="HTH_22"/>
    <property type="match status" value="1"/>
</dbReference>
<feature type="domain" description="Transcriptional regulator DauR-like HTH" evidence="2">
    <location>
        <begin position="151"/>
        <end position="206"/>
    </location>
</feature>
<dbReference type="InterPro" id="IPR039446">
    <property type="entry name" value="DauR-like"/>
</dbReference>
<evidence type="ECO:0000313" key="3">
    <source>
        <dbReference type="EMBL" id="PWW05881.1"/>
    </source>
</evidence>
<dbReference type="Pfam" id="PF08348">
    <property type="entry name" value="PAS_6"/>
    <property type="match status" value="1"/>
</dbReference>
<evidence type="ECO:0000259" key="2">
    <source>
        <dbReference type="Pfam" id="PF13309"/>
    </source>
</evidence>
<dbReference type="AlphaFoldDB" id="A0A317PXS2"/>
<accession>A0A317PXS2</accession>
<evidence type="ECO:0000259" key="1">
    <source>
        <dbReference type="Pfam" id="PF08348"/>
    </source>
</evidence>
<reference evidence="3 4" key="1">
    <citation type="submission" date="2018-05" db="EMBL/GenBank/DDBJ databases">
        <title>Genomic Encyclopedia of Type Strains, Phase IV (KMG-IV): sequencing the most valuable type-strain genomes for metagenomic binning, comparative biology and taxonomic classification.</title>
        <authorList>
            <person name="Goeker M."/>
        </authorList>
    </citation>
    <scope>NUCLEOTIDE SEQUENCE [LARGE SCALE GENOMIC DNA]</scope>
    <source>
        <strain evidence="3 4">DSM 19579</strain>
    </source>
</reference>
<keyword evidence="4" id="KW-1185">Reference proteome</keyword>
<comment type="caution">
    <text evidence="3">The sequence shown here is derived from an EMBL/GenBank/DDBJ whole genome shotgun (WGS) entry which is preliminary data.</text>
</comment>
<feature type="domain" description="YheO-like" evidence="1">
    <location>
        <begin position="8"/>
        <end position="122"/>
    </location>
</feature>